<feature type="non-terminal residue" evidence="3">
    <location>
        <position position="186"/>
    </location>
</feature>
<dbReference type="RefSeq" id="XP_009058395.1">
    <property type="nucleotide sequence ID" value="XM_009060147.1"/>
</dbReference>
<organism evidence="3 4">
    <name type="scientific">Lottia gigantea</name>
    <name type="common">Giant owl limpet</name>
    <dbReference type="NCBI Taxonomy" id="225164"/>
    <lineage>
        <taxon>Eukaryota</taxon>
        <taxon>Metazoa</taxon>
        <taxon>Spiralia</taxon>
        <taxon>Lophotrochozoa</taxon>
        <taxon>Mollusca</taxon>
        <taxon>Gastropoda</taxon>
        <taxon>Patellogastropoda</taxon>
        <taxon>Lottioidea</taxon>
        <taxon>Lottiidae</taxon>
        <taxon>Lottia</taxon>
    </lineage>
</organism>
<dbReference type="KEGG" id="lgi:LOTGIDRAFT_176793"/>
<protein>
    <submittedName>
        <fullName evidence="3">Uncharacterized protein</fullName>
    </submittedName>
</protein>
<evidence type="ECO:0000313" key="3">
    <source>
        <dbReference type="EMBL" id="ESO90917.1"/>
    </source>
</evidence>
<feature type="signal peptide" evidence="2">
    <location>
        <begin position="1"/>
        <end position="35"/>
    </location>
</feature>
<gene>
    <name evidence="3" type="ORF">LOTGIDRAFT_176793</name>
</gene>
<proteinExistence type="predicted"/>
<name>V4A2L1_LOTGI</name>
<evidence type="ECO:0000313" key="4">
    <source>
        <dbReference type="Proteomes" id="UP000030746"/>
    </source>
</evidence>
<keyword evidence="4" id="KW-1185">Reference proteome</keyword>
<reference evidence="3 4" key="1">
    <citation type="journal article" date="2013" name="Nature">
        <title>Insights into bilaterian evolution from three spiralian genomes.</title>
        <authorList>
            <person name="Simakov O."/>
            <person name="Marletaz F."/>
            <person name="Cho S.J."/>
            <person name="Edsinger-Gonzales E."/>
            <person name="Havlak P."/>
            <person name="Hellsten U."/>
            <person name="Kuo D.H."/>
            <person name="Larsson T."/>
            <person name="Lv J."/>
            <person name="Arendt D."/>
            <person name="Savage R."/>
            <person name="Osoegawa K."/>
            <person name="de Jong P."/>
            <person name="Grimwood J."/>
            <person name="Chapman J.A."/>
            <person name="Shapiro H."/>
            <person name="Aerts A."/>
            <person name="Otillar R.P."/>
            <person name="Terry A.Y."/>
            <person name="Boore J.L."/>
            <person name="Grigoriev I.V."/>
            <person name="Lindberg D.R."/>
            <person name="Seaver E.C."/>
            <person name="Weisblat D.A."/>
            <person name="Putnam N.H."/>
            <person name="Rokhsar D.S."/>
        </authorList>
    </citation>
    <scope>NUCLEOTIDE SEQUENCE [LARGE SCALE GENOMIC DNA]</scope>
</reference>
<feature type="chain" id="PRO_5004718279" evidence="2">
    <location>
        <begin position="36"/>
        <end position="186"/>
    </location>
</feature>
<evidence type="ECO:0000256" key="2">
    <source>
        <dbReference type="SAM" id="SignalP"/>
    </source>
</evidence>
<dbReference type="HOGENOM" id="CLU_1457925_0_0_1"/>
<dbReference type="CTD" id="20244005"/>
<keyword evidence="2" id="KW-0732">Signal</keyword>
<sequence>MPSSHCQCGRLMFGDKSLCLTLILLTNLFTSSVLTMNSRSEANNLETVENQSKTDLDDKDLSTLKDQFDRERHELLSRKEILVRKHELARQCFELQLQEEQLELDTAISIATAKTSVIDLDEEPPKVSSVGTTPKTPYHFRRPTPHLQLDDVTPVQRLEYNETPLTTRSYASSKSRNLSPEHNSSS</sequence>
<dbReference type="Proteomes" id="UP000030746">
    <property type="component" value="Unassembled WGS sequence"/>
</dbReference>
<dbReference type="EMBL" id="KB202307">
    <property type="protein sequence ID" value="ESO90917.1"/>
    <property type="molecule type" value="Genomic_DNA"/>
</dbReference>
<evidence type="ECO:0000256" key="1">
    <source>
        <dbReference type="SAM" id="MobiDB-lite"/>
    </source>
</evidence>
<feature type="compositionally biased region" description="Polar residues" evidence="1">
    <location>
        <begin position="163"/>
        <end position="186"/>
    </location>
</feature>
<dbReference type="GeneID" id="20244005"/>
<accession>V4A2L1</accession>
<feature type="region of interest" description="Disordered" evidence="1">
    <location>
        <begin position="123"/>
        <end position="186"/>
    </location>
</feature>
<dbReference type="AlphaFoldDB" id="V4A2L1"/>